<dbReference type="PANTHER" id="PTHR45339">
    <property type="entry name" value="HYBRID SIGNAL TRANSDUCTION HISTIDINE KINASE J"/>
    <property type="match status" value="1"/>
</dbReference>
<dbReference type="Pfam" id="PF00989">
    <property type="entry name" value="PAS"/>
    <property type="match status" value="1"/>
</dbReference>
<dbReference type="Pfam" id="PF10114">
    <property type="entry name" value="PocR"/>
    <property type="match status" value="1"/>
</dbReference>
<dbReference type="SMART" id="SM00448">
    <property type="entry name" value="REC"/>
    <property type="match status" value="1"/>
</dbReference>
<name>A0ABS9K0Z5_9RHOO</name>
<dbReference type="SMART" id="SM00086">
    <property type="entry name" value="PAC"/>
    <property type="match status" value="3"/>
</dbReference>
<evidence type="ECO:0000313" key="11">
    <source>
        <dbReference type="Proteomes" id="UP001165384"/>
    </source>
</evidence>
<dbReference type="SMART" id="SM00091">
    <property type="entry name" value="PAS"/>
    <property type="match status" value="3"/>
</dbReference>
<feature type="domain" description="Histidine kinase" evidence="6">
    <location>
        <begin position="592"/>
        <end position="812"/>
    </location>
</feature>
<comment type="catalytic activity">
    <reaction evidence="1">
        <text>ATP + protein L-histidine = ADP + protein N-phospho-L-histidine.</text>
        <dbReference type="EC" id="2.7.13.3"/>
    </reaction>
</comment>
<organism evidence="10 11">
    <name type="scientific">Dechloromonas hankyongensis</name>
    <dbReference type="NCBI Taxonomy" id="2908002"/>
    <lineage>
        <taxon>Bacteria</taxon>
        <taxon>Pseudomonadati</taxon>
        <taxon>Pseudomonadota</taxon>
        <taxon>Betaproteobacteria</taxon>
        <taxon>Rhodocyclales</taxon>
        <taxon>Azonexaceae</taxon>
        <taxon>Dechloromonas</taxon>
    </lineage>
</organism>
<evidence type="ECO:0000256" key="5">
    <source>
        <dbReference type="PROSITE-ProRule" id="PRU00169"/>
    </source>
</evidence>
<dbReference type="InterPro" id="IPR003594">
    <property type="entry name" value="HATPase_dom"/>
</dbReference>
<dbReference type="SUPFAM" id="SSF52172">
    <property type="entry name" value="CheY-like"/>
    <property type="match status" value="1"/>
</dbReference>
<dbReference type="SUPFAM" id="SSF47384">
    <property type="entry name" value="Homodimeric domain of signal transducing histidine kinase"/>
    <property type="match status" value="1"/>
</dbReference>
<dbReference type="InterPro" id="IPR003661">
    <property type="entry name" value="HisK_dim/P_dom"/>
</dbReference>
<feature type="domain" description="PAS" evidence="8">
    <location>
        <begin position="303"/>
        <end position="373"/>
    </location>
</feature>
<dbReference type="CDD" id="cd00082">
    <property type="entry name" value="HisKA"/>
    <property type="match status" value="1"/>
</dbReference>
<dbReference type="Gene3D" id="3.40.50.2300">
    <property type="match status" value="1"/>
</dbReference>
<dbReference type="Pfam" id="PF02518">
    <property type="entry name" value="HATPase_c"/>
    <property type="match status" value="1"/>
</dbReference>
<evidence type="ECO:0000259" key="6">
    <source>
        <dbReference type="PROSITE" id="PS50109"/>
    </source>
</evidence>
<dbReference type="CDD" id="cd00130">
    <property type="entry name" value="PAS"/>
    <property type="match status" value="3"/>
</dbReference>
<dbReference type="PROSITE" id="PS50112">
    <property type="entry name" value="PAS"/>
    <property type="match status" value="3"/>
</dbReference>
<gene>
    <name evidence="10" type="ORF">LZ012_07480</name>
</gene>
<dbReference type="Pfam" id="PF00072">
    <property type="entry name" value="Response_reg"/>
    <property type="match status" value="1"/>
</dbReference>
<dbReference type="Pfam" id="PF08447">
    <property type="entry name" value="PAS_3"/>
    <property type="match status" value="1"/>
</dbReference>
<evidence type="ECO:0000256" key="4">
    <source>
        <dbReference type="ARBA" id="ARBA00023012"/>
    </source>
</evidence>
<dbReference type="PANTHER" id="PTHR45339:SF1">
    <property type="entry name" value="HYBRID SIGNAL TRANSDUCTION HISTIDINE KINASE J"/>
    <property type="match status" value="1"/>
</dbReference>
<dbReference type="SUPFAM" id="SSF55785">
    <property type="entry name" value="PYP-like sensor domain (PAS domain)"/>
    <property type="match status" value="3"/>
</dbReference>
<dbReference type="SUPFAM" id="SSF55874">
    <property type="entry name" value="ATPase domain of HSP90 chaperone/DNA topoisomerase II/histidine kinase"/>
    <property type="match status" value="1"/>
</dbReference>
<dbReference type="Gene3D" id="3.30.450.20">
    <property type="entry name" value="PAS domain"/>
    <property type="match status" value="3"/>
</dbReference>
<dbReference type="InterPro" id="IPR004358">
    <property type="entry name" value="Sig_transdc_His_kin-like_C"/>
</dbReference>
<dbReference type="InterPro" id="IPR005467">
    <property type="entry name" value="His_kinase_dom"/>
</dbReference>
<dbReference type="InterPro" id="IPR018771">
    <property type="entry name" value="PocR_dom"/>
</dbReference>
<dbReference type="InterPro" id="IPR036890">
    <property type="entry name" value="HATPase_C_sf"/>
</dbReference>
<dbReference type="CDD" id="cd16922">
    <property type="entry name" value="HATPase_EvgS-ArcB-TorS-like"/>
    <property type="match status" value="1"/>
</dbReference>
<dbReference type="SMART" id="SM00387">
    <property type="entry name" value="HATPase_c"/>
    <property type="match status" value="1"/>
</dbReference>
<dbReference type="PROSITE" id="PS50109">
    <property type="entry name" value="HIS_KIN"/>
    <property type="match status" value="1"/>
</dbReference>
<evidence type="ECO:0000256" key="3">
    <source>
        <dbReference type="ARBA" id="ARBA00022553"/>
    </source>
</evidence>
<dbReference type="InterPro" id="IPR036097">
    <property type="entry name" value="HisK_dim/P_sf"/>
</dbReference>
<evidence type="ECO:0000259" key="7">
    <source>
        <dbReference type="PROSITE" id="PS50110"/>
    </source>
</evidence>
<dbReference type="PROSITE" id="PS50110">
    <property type="entry name" value="RESPONSE_REGULATORY"/>
    <property type="match status" value="1"/>
</dbReference>
<dbReference type="InterPro" id="IPR001789">
    <property type="entry name" value="Sig_transdc_resp-reg_receiver"/>
</dbReference>
<reference evidence="10" key="1">
    <citation type="submission" date="2022-01" db="EMBL/GenBank/DDBJ databases">
        <authorList>
            <person name="Jo J.-H."/>
            <person name="Im W.-T."/>
        </authorList>
    </citation>
    <scope>NUCLEOTIDE SEQUENCE</scope>
    <source>
        <strain evidence="10">XY25</strain>
    </source>
</reference>
<evidence type="ECO:0000259" key="9">
    <source>
        <dbReference type="PROSITE" id="PS50113"/>
    </source>
</evidence>
<dbReference type="RefSeq" id="WP_275709166.1">
    <property type="nucleotide sequence ID" value="NZ_JAKLTN010000001.1"/>
</dbReference>
<dbReference type="SMART" id="SM00388">
    <property type="entry name" value="HisKA"/>
    <property type="match status" value="1"/>
</dbReference>
<evidence type="ECO:0000259" key="8">
    <source>
        <dbReference type="PROSITE" id="PS50112"/>
    </source>
</evidence>
<dbReference type="EC" id="2.7.13.3" evidence="2"/>
<dbReference type="InterPro" id="IPR035965">
    <property type="entry name" value="PAS-like_dom_sf"/>
</dbReference>
<feature type="domain" description="PAS" evidence="8">
    <location>
        <begin position="177"/>
        <end position="246"/>
    </location>
</feature>
<dbReference type="Gene3D" id="1.10.287.130">
    <property type="match status" value="1"/>
</dbReference>
<sequence length="959" mass="105816">MRFAELVDIGEMRALCESFTAATGVVTAILELDGEILVATGWQDVCTHFHRRNPGTAKRCLESDTILAAELQQGKPYNIYQCRNGLADIAVPITVGGEHVANFFTGQFFFEKPDEAFFVRQAGEFGFAQDEYLAALRKAPVFTREQIERVMGFLTRLAKVIGEMGLARRKLQQANRALQESAAIIRSSDDAIIGKTLDGVITSWNPGAEAIFGYTEQEAIGSSASMLLPPGTEDEEAAILSRIRHGHTVEHLETRRLRRDGTVIDISATISPILDETGRIVGASKIARDITRQRLADRALANERGFLHTLINTLPDLVWLKDVDGVYLSCNRRFEDFFGARADQIVGKTDYDFIDKELADFFRAHDRKAMEANAPSVNEEDISFASDGHHERLETTKVPMRDENGQLIGVLGIGHDITGRKQAEATLRESEQRYRHLVETLPDIVYTFSLQRGGLYYSPRAAEVFGRPIAELLARPLLWADSIHPEDRPKVRQAIARLVAEQTPFQLEYRVLDAAGRWRWLFDRSIGIRSDNGDTLIEGLAMDITETKAIQDELAEHRYHLERLVEERTRELVAAKDQAETANIAKSAFVANMSHEIRTPLNAITGMVHLLRRAGVTEQQAAKLDKIESAGTHLLEILNAVLDLSKIEAGKFSLAEEPIDIATMIDAISGMVGHRVKAKGLSFAIDTAPLPGPLLGDRTRLQQALLNYLTNAVKFTEHGGIVLRTQVIADHPAASTLRFEVSDSGPGISFEARPRLFSAFEQADNSITRKYGGTGLGLAITRKLALLMGGDAGVHSEPGEGSTFWLTVRLNKGNHGEAPAAQAGRDAEAALKRAFAGRRILLAEDEPVNREVALSLLDQAGLTVDVAEDGQQALALAGKNDYTLILMDMQMPNMDGLEATRRIRQLPERGGIPILAMTANAFAEDKLRCTEAGMNDFITKPVDPDTLFVFLLRWMTQSA</sequence>
<dbReference type="CDD" id="cd17546">
    <property type="entry name" value="REC_hyHK_CKI1_RcsC-like"/>
    <property type="match status" value="1"/>
</dbReference>
<dbReference type="NCBIfam" id="TIGR00229">
    <property type="entry name" value="sensory_box"/>
    <property type="match status" value="3"/>
</dbReference>
<feature type="domain" description="PAC" evidence="9">
    <location>
        <begin position="376"/>
        <end position="429"/>
    </location>
</feature>
<dbReference type="EMBL" id="JAKLTN010000001">
    <property type="protein sequence ID" value="MCG2576832.1"/>
    <property type="molecule type" value="Genomic_DNA"/>
</dbReference>
<evidence type="ECO:0000313" key="10">
    <source>
        <dbReference type="EMBL" id="MCG2576832.1"/>
    </source>
</evidence>
<dbReference type="Gene3D" id="3.30.565.10">
    <property type="entry name" value="Histidine kinase-like ATPase, C-terminal domain"/>
    <property type="match status" value="1"/>
</dbReference>
<dbReference type="InterPro" id="IPR011006">
    <property type="entry name" value="CheY-like_superfamily"/>
</dbReference>
<feature type="domain" description="PAS" evidence="8">
    <location>
        <begin position="430"/>
        <end position="502"/>
    </location>
</feature>
<protein>
    <recommendedName>
        <fullName evidence="2">histidine kinase</fullName>
        <ecNumber evidence="2">2.7.13.3</ecNumber>
    </recommendedName>
</protein>
<keyword evidence="4" id="KW-0902">Two-component regulatory system</keyword>
<evidence type="ECO:0000256" key="2">
    <source>
        <dbReference type="ARBA" id="ARBA00012438"/>
    </source>
</evidence>
<keyword evidence="3 5" id="KW-0597">Phosphoprotein</keyword>
<dbReference type="InterPro" id="IPR000700">
    <property type="entry name" value="PAS-assoc_C"/>
</dbReference>
<dbReference type="Proteomes" id="UP001165384">
    <property type="component" value="Unassembled WGS sequence"/>
</dbReference>
<dbReference type="InterPro" id="IPR000014">
    <property type="entry name" value="PAS"/>
</dbReference>
<comment type="caution">
    <text evidence="10">The sequence shown here is derived from an EMBL/GenBank/DDBJ whole genome shotgun (WGS) entry which is preliminary data.</text>
</comment>
<feature type="domain" description="PAC" evidence="9">
    <location>
        <begin position="250"/>
        <end position="302"/>
    </location>
</feature>
<evidence type="ECO:0000256" key="1">
    <source>
        <dbReference type="ARBA" id="ARBA00000085"/>
    </source>
</evidence>
<keyword evidence="11" id="KW-1185">Reference proteome</keyword>
<dbReference type="InterPro" id="IPR013767">
    <property type="entry name" value="PAS_fold"/>
</dbReference>
<dbReference type="Pfam" id="PF00512">
    <property type="entry name" value="HisKA"/>
    <property type="match status" value="1"/>
</dbReference>
<dbReference type="InterPro" id="IPR013656">
    <property type="entry name" value="PAS_4"/>
</dbReference>
<dbReference type="InterPro" id="IPR013655">
    <property type="entry name" value="PAS_fold_3"/>
</dbReference>
<feature type="domain" description="Response regulatory" evidence="7">
    <location>
        <begin position="839"/>
        <end position="955"/>
    </location>
</feature>
<dbReference type="Pfam" id="PF08448">
    <property type="entry name" value="PAS_4"/>
    <property type="match status" value="1"/>
</dbReference>
<feature type="modified residue" description="4-aspartylphosphate" evidence="5">
    <location>
        <position position="888"/>
    </location>
</feature>
<feature type="domain" description="PAC" evidence="9">
    <location>
        <begin position="505"/>
        <end position="556"/>
    </location>
</feature>
<dbReference type="PRINTS" id="PR00344">
    <property type="entry name" value="BCTRLSENSOR"/>
</dbReference>
<dbReference type="PROSITE" id="PS50113">
    <property type="entry name" value="PAC"/>
    <property type="match status" value="3"/>
</dbReference>
<proteinExistence type="predicted"/>
<accession>A0ABS9K0Z5</accession>
<dbReference type="InterPro" id="IPR001610">
    <property type="entry name" value="PAC"/>
</dbReference>